<dbReference type="Gene3D" id="3.30.70.1230">
    <property type="entry name" value="Nucleotide cyclase"/>
    <property type="match status" value="2"/>
</dbReference>
<feature type="binding site" evidence="16">
    <location>
        <position position="908"/>
    </location>
    <ligand>
        <name>ATP</name>
        <dbReference type="ChEBI" id="CHEBI:30616"/>
    </ligand>
</feature>
<dbReference type="GO" id="GO:0005524">
    <property type="term" value="F:ATP binding"/>
    <property type="evidence" value="ECO:0007669"/>
    <property type="project" value="UniProtKB-UniRule"/>
</dbReference>
<organism evidence="21 22">
    <name type="scientific">Dicentrarchus labrax</name>
    <name type="common">European seabass</name>
    <name type="synonym">Morone labrax</name>
    <dbReference type="NCBI Taxonomy" id="13489"/>
    <lineage>
        <taxon>Eukaryota</taxon>
        <taxon>Metazoa</taxon>
        <taxon>Chordata</taxon>
        <taxon>Craniata</taxon>
        <taxon>Vertebrata</taxon>
        <taxon>Euteleostomi</taxon>
        <taxon>Actinopterygii</taxon>
        <taxon>Neopterygii</taxon>
        <taxon>Teleostei</taxon>
        <taxon>Neoteleostei</taxon>
        <taxon>Acanthomorphata</taxon>
        <taxon>Eupercaria</taxon>
        <taxon>Moronidae</taxon>
        <taxon>Dicentrarchus</taxon>
    </lineage>
</organism>
<evidence type="ECO:0000256" key="15">
    <source>
        <dbReference type="PIRNR" id="PIRNR039050"/>
    </source>
</evidence>
<feature type="binding site" evidence="17">
    <location>
        <position position="337"/>
    </location>
    <ligand>
        <name>Mg(2+)</name>
        <dbReference type="ChEBI" id="CHEBI:18420"/>
        <label>1</label>
        <note>catalytic</note>
    </ligand>
</feature>
<keyword evidence="10 19" id="KW-1133">Transmembrane helix</keyword>
<dbReference type="CDD" id="cd07302">
    <property type="entry name" value="CHD"/>
    <property type="match status" value="2"/>
</dbReference>
<evidence type="ECO:0000256" key="13">
    <source>
        <dbReference type="ARBA" id="ARBA00023180"/>
    </source>
</evidence>
<dbReference type="Ensembl" id="ENSDLAT00005052232.2">
    <property type="protein sequence ID" value="ENSDLAP00005049002.1"/>
    <property type="gene ID" value="ENSDLAG00005021214.2"/>
</dbReference>
<evidence type="ECO:0000256" key="14">
    <source>
        <dbReference type="ARBA" id="ARBA00023239"/>
    </source>
</evidence>
<evidence type="ECO:0000256" key="1">
    <source>
        <dbReference type="ARBA" id="ARBA00001593"/>
    </source>
</evidence>
<evidence type="ECO:0000256" key="10">
    <source>
        <dbReference type="ARBA" id="ARBA00022989"/>
    </source>
</evidence>
<keyword evidence="11 15" id="KW-0115">cAMP biosynthesis</keyword>
<dbReference type="FunFam" id="3.30.70.1230:FF:000002">
    <property type="entry name" value="Adenylate cyclase"/>
    <property type="match status" value="1"/>
</dbReference>
<feature type="binding site" evidence="17">
    <location>
        <position position="337"/>
    </location>
    <ligand>
        <name>Mg(2+)</name>
        <dbReference type="ChEBI" id="CHEBI:18420"/>
        <label>2</label>
        <note>catalytic</note>
    </ligand>
</feature>
<dbReference type="Proteomes" id="UP000694389">
    <property type="component" value="Unassembled WGS sequence"/>
</dbReference>
<evidence type="ECO:0000256" key="3">
    <source>
        <dbReference type="ARBA" id="ARBA00004141"/>
    </source>
</evidence>
<dbReference type="Pfam" id="PF16214">
    <property type="entry name" value="AC_N"/>
    <property type="match status" value="1"/>
</dbReference>
<dbReference type="InterPro" id="IPR030672">
    <property type="entry name" value="Adcy"/>
</dbReference>
<comment type="cofactor">
    <cofactor evidence="2">
        <name>Mn(2+)</name>
        <dbReference type="ChEBI" id="CHEBI:29035"/>
    </cofactor>
</comment>
<dbReference type="InterPro" id="IPR029787">
    <property type="entry name" value="Nucleotide_cyclase"/>
</dbReference>
<dbReference type="PANTHER" id="PTHR45627">
    <property type="entry name" value="ADENYLATE CYCLASE TYPE 1"/>
    <property type="match status" value="1"/>
</dbReference>
<feature type="transmembrane region" description="Helical" evidence="19">
    <location>
        <begin position="594"/>
        <end position="616"/>
    </location>
</feature>
<keyword evidence="12 15" id="KW-0472">Membrane</keyword>
<feature type="transmembrane region" description="Helical" evidence="19">
    <location>
        <begin position="622"/>
        <end position="641"/>
    </location>
</feature>
<dbReference type="GO" id="GO:0006171">
    <property type="term" value="P:cAMP biosynthetic process"/>
    <property type="evidence" value="ECO:0007669"/>
    <property type="project" value="UniProtKB-KW"/>
</dbReference>
<dbReference type="FunFam" id="3.30.70.1230:FF:000001">
    <property type="entry name" value="Adenylate cyclase"/>
    <property type="match status" value="1"/>
</dbReference>
<feature type="binding site" evidence="16">
    <location>
        <position position="1031"/>
    </location>
    <ligand>
        <name>ATP</name>
        <dbReference type="ChEBI" id="CHEBI:30616"/>
    </ligand>
</feature>
<evidence type="ECO:0000256" key="8">
    <source>
        <dbReference type="ARBA" id="ARBA00022840"/>
    </source>
</evidence>
<feature type="transmembrane region" description="Helical" evidence="19">
    <location>
        <begin position="55"/>
        <end position="74"/>
    </location>
</feature>
<evidence type="ECO:0000313" key="21">
    <source>
        <dbReference type="Ensembl" id="ENSDLAP00005049002.1"/>
    </source>
</evidence>
<keyword evidence="8 15" id="KW-0067">ATP-binding</keyword>
<comment type="subcellular location">
    <subcellularLocation>
        <location evidence="3">Membrane</location>
        <topology evidence="3">Multi-pass membrane protein</topology>
    </subcellularLocation>
</comment>
<feature type="transmembrane region" description="Helical" evidence="19">
    <location>
        <begin position="661"/>
        <end position="685"/>
    </location>
</feature>
<dbReference type="GO" id="GO:0035556">
    <property type="term" value="P:intracellular signal transduction"/>
    <property type="evidence" value="ECO:0007669"/>
    <property type="project" value="InterPro"/>
</dbReference>
<evidence type="ECO:0000256" key="6">
    <source>
        <dbReference type="ARBA" id="ARBA00022737"/>
    </source>
</evidence>
<feature type="transmembrane region" description="Helical" evidence="19">
    <location>
        <begin position="195"/>
        <end position="216"/>
    </location>
</feature>
<feature type="binding site" evidence="17">
    <location>
        <position position="293"/>
    </location>
    <ligand>
        <name>Mg(2+)</name>
        <dbReference type="ChEBI" id="CHEBI:18420"/>
        <label>1</label>
        <note>catalytic</note>
    </ligand>
</feature>
<keyword evidence="5 15" id="KW-0479">Metal-binding</keyword>
<evidence type="ECO:0000256" key="18">
    <source>
        <dbReference type="RuleBase" id="RU000405"/>
    </source>
</evidence>
<feature type="binding site" evidence="17">
    <location>
        <position position="293"/>
    </location>
    <ligand>
        <name>Mg(2+)</name>
        <dbReference type="ChEBI" id="CHEBI:18420"/>
        <label>2</label>
        <note>catalytic</note>
    </ligand>
</feature>
<dbReference type="PROSITE" id="PS00452">
    <property type="entry name" value="GUANYLATE_CYCLASE_1"/>
    <property type="match status" value="2"/>
</dbReference>
<keyword evidence="9 15" id="KW-0460">Magnesium</keyword>
<evidence type="ECO:0000256" key="16">
    <source>
        <dbReference type="PIRSR" id="PIRSR039050-50"/>
    </source>
</evidence>
<keyword evidence="22" id="KW-1185">Reference proteome</keyword>
<dbReference type="PANTHER" id="PTHR45627:SF24">
    <property type="entry name" value="ADENYLATE CYCLASE"/>
    <property type="match status" value="1"/>
</dbReference>
<dbReference type="Pfam" id="PF00211">
    <property type="entry name" value="Guanylate_cyc"/>
    <property type="match status" value="2"/>
</dbReference>
<evidence type="ECO:0000256" key="2">
    <source>
        <dbReference type="ARBA" id="ARBA00001936"/>
    </source>
</evidence>
<feature type="transmembrane region" description="Helical" evidence="19">
    <location>
        <begin position="167"/>
        <end position="189"/>
    </location>
</feature>
<evidence type="ECO:0000256" key="4">
    <source>
        <dbReference type="ARBA" id="ARBA00022692"/>
    </source>
</evidence>
<keyword evidence="14 15" id="KW-0456">Lyase</keyword>
<feature type="binding site" evidence="16">
    <location>
        <begin position="293"/>
        <end position="298"/>
    </location>
    <ligand>
        <name>ATP</name>
        <dbReference type="ChEBI" id="CHEBI:30616"/>
    </ligand>
</feature>
<feature type="binding site" evidence="16">
    <location>
        <begin position="985"/>
        <end position="987"/>
    </location>
    <ligand>
        <name>ATP</name>
        <dbReference type="ChEBI" id="CHEBI:30616"/>
    </ligand>
</feature>
<evidence type="ECO:0000256" key="12">
    <source>
        <dbReference type="ARBA" id="ARBA00023136"/>
    </source>
</evidence>
<feature type="domain" description="Guanylate cyclase" evidence="20">
    <location>
        <begin position="856"/>
        <end position="998"/>
    </location>
</feature>
<dbReference type="GO" id="GO:0005886">
    <property type="term" value="C:plasma membrane"/>
    <property type="evidence" value="ECO:0007669"/>
    <property type="project" value="InterPro"/>
</dbReference>
<feature type="transmembrane region" description="Helical" evidence="19">
    <location>
        <begin position="742"/>
        <end position="760"/>
    </location>
</feature>
<sequence>MEEIPFQKVKTRRKRSHCPPGVPLTTIACEDEFDCKELESLFQNYNLKLEQTSTLKALAVLIFMSSTLAVVELLSGPSLTISKGSHPVHCVIFVSLFIVTNVKYLQVTQLQQIVNLTLLFGFTFSFLCCPFSLGAMGMEPPTSPEQGMWQLILVTFVAYALLPVRTLLAVVLGIMVSISHLIVTATSVTVKTQKLWRTLVANTVLFTSVNLSGLFVRILTERAQRKAFLQARNCIEERLRMEDENEKQERLLMSLLPRNVAMEMKEDFLKPPERIFHKIYIQRHDNVSILFADIVGFTSLASQCTAQELVKLLNELFGKFDELATENHCRRIKILGDCYYCVSGLTQPKTDHAHCCVEMGLDMIDTITSVAEATEVNLNMRVGLHTGRVLCGVLGLRKWQYDVWSNDVTLANVMEAGGLPGKVHITRSTLECLNGDYEVEPGNGHERNAFLQKHEIETFFIVPSHRRKIFPGLILSDIKPAKKMKFKTVCYLLVQLMHCRKMFKAEIPFSNVMNCEDGDKRRAMRTAPQKLRNRSNTNQANLIQSSPRTRVNRYIGRLIEARQTESDTADLNFLTLMYKCSEREQRYHQLPDEYFTSAVVLSLILAALFGLVYLLIIPQGTVVLVLLVFCICFLVACIMYLHITRVQCFPGCLTIQIRTALCILIVLLIYAVAQACVVGCMPWLWSSANTNSSIVIIDVDSGANHTMAELPCDGARYAFLSCVVGTLTLALFLRVSWLPKMALMLLLGVLYVTVLELSGFRACYGGSFHIRGYEPILSLLLFVSALALHSRQLDLKLRLDFLWAVQAEEERDGMEKVKLDNRRILFNLLPAHVAQHFLMSNPRNMDLYYQSYAQVGVLFASIPNFNDFYIELDGNNMGVECLRLLNEIIADFDELMDKECYKDIEKIKTIGSTYMAAVGLVPTIGTKAKKSVYDHLSTIADYAIEMFDVLDEINYQSYNEFVLRVGINVGPVVAGVIGARRPQYDIWGNTVNVASRMDSTGVPGKIQVTEEVYRLLNTNYDLVCRGKVSVKGKGEMLTYFLEGKVQGVGTVTTSSVMRSASLARRIHSCGKTSVPTNLGSVSSAASLTAFASMGSNMQMNTANSSNNQATCLPSPCVPAVGEEDEEDLDVTEIKIEGVAAVADAAV</sequence>
<evidence type="ECO:0000256" key="5">
    <source>
        <dbReference type="ARBA" id="ARBA00022723"/>
    </source>
</evidence>
<dbReference type="InterPro" id="IPR001054">
    <property type="entry name" value="A/G_cyclase"/>
</dbReference>
<evidence type="ECO:0000256" key="9">
    <source>
        <dbReference type="ARBA" id="ARBA00022842"/>
    </source>
</evidence>
<keyword evidence="4 19" id="KW-0812">Transmembrane</keyword>
<dbReference type="InterPro" id="IPR032628">
    <property type="entry name" value="AC_N"/>
</dbReference>
<dbReference type="AlphaFoldDB" id="A0A8C4HWM9"/>
<keyword evidence="17" id="KW-0464">Manganese</keyword>
<protein>
    <recommendedName>
        <fullName evidence="15">Adenylate cyclase type 1</fullName>
        <ecNumber evidence="15">4.6.1.1</ecNumber>
    </recommendedName>
</protein>
<proteinExistence type="inferred from homology"/>
<feature type="domain" description="Guanylate cyclase" evidence="20">
    <location>
        <begin position="288"/>
        <end position="415"/>
    </location>
</feature>
<reference evidence="21" key="2">
    <citation type="submission" date="2025-09" db="UniProtKB">
        <authorList>
            <consortium name="Ensembl"/>
        </authorList>
    </citation>
    <scope>IDENTIFICATION</scope>
</reference>
<dbReference type="PIRSF" id="PIRSF039050">
    <property type="entry name" value="Ade_cyc"/>
    <property type="match status" value="1"/>
</dbReference>
<evidence type="ECO:0000256" key="17">
    <source>
        <dbReference type="PIRSR" id="PIRSR039050-51"/>
    </source>
</evidence>
<dbReference type="GO" id="GO:0007189">
    <property type="term" value="P:adenylate cyclase-activating G protein-coupled receptor signaling pathway"/>
    <property type="evidence" value="ECO:0007669"/>
    <property type="project" value="TreeGrafter"/>
</dbReference>
<feature type="binding site" evidence="16">
    <location>
        <begin position="335"/>
        <end position="337"/>
    </location>
    <ligand>
        <name>ATP</name>
        <dbReference type="ChEBI" id="CHEBI:30616"/>
    </ligand>
</feature>
<keyword evidence="6" id="KW-0677">Repeat</keyword>
<comment type="function">
    <text evidence="15">Catalyzes the formation of the signaling molecule cAMP in response to G-protein signaling.</text>
</comment>
<evidence type="ECO:0000256" key="19">
    <source>
        <dbReference type="SAM" id="Phobius"/>
    </source>
</evidence>
<feature type="transmembrane region" description="Helical" evidence="19">
    <location>
        <begin position="86"/>
        <end position="104"/>
    </location>
</feature>
<feature type="binding site" evidence="16">
    <location>
        <position position="381"/>
    </location>
    <ligand>
        <name>ATP</name>
        <dbReference type="ChEBI" id="CHEBI:30616"/>
    </ligand>
</feature>
<evidence type="ECO:0000256" key="11">
    <source>
        <dbReference type="ARBA" id="ARBA00022998"/>
    </source>
</evidence>
<evidence type="ECO:0000313" key="22">
    <source>
        <dbReference type="Proteomes" id="UP000694389"/>
    </source>
</evidence>
<name>A0A8C4HWM9_DICLA</name>
<dbReference type="EC" id="4.6.1.1" evidence="15"/>
<dbReference type="PROSITE" id="PS50125">
    <property type="entry name" value="GUANYLATE_CYCLASE_2"/>
    <property type="match status" value="2"/>
</dbReference>
<evidence type="ECO:0000259" key="20">
    <source>
        <dbReference type="PROSITE" id="PS50125"/>
    </source>
</evidence>
<comment type="cofactor">
    <cofactor evidence="17">
        <name>Mg(2+)</name>
        <dbReference type="ChEBI" id="CHEBI:18420"/>
    </cofactor>
    <cofactor evidence="17">
        <name>Mn(2+)</name>
        <dbReference type="ChEBI" id="CHEBI:29035"/>
    </cofactor>
    <text evidence="17">Binds 2 magnesium ions per subunit. Is also active with manganese (in vitro).</text>
</comment>
<feature type="binding site" evidence="16">
    <location>
        <begin position="992"/>
        <end position="996"/>
    </location>
    <ligand>
        <name>ATP</name>
        <dbReference type="ChEBI" id="CHEBI:30616"/>
    </ligand>
</feature>
<feature type="transmembrane region" description="Helical" evidence="19">
    <location>
        <begin position="116"/>
        <end position="135"/>
    </location>
</feature>
<dbReference type="GeneTree" id="ENSGT00940000154872"/>
<feature type="transmembrane region" description="Helical" evidence="19">
    <location>
        <begin position="147"/>
        <end position="162"/>
    </location>
</feature>
<comment type="catalytic activity">
    <reaction evidence="1 15">
        <text>ATP = 3',5'-cyclic AMP + diphosphate</text>
        <dbReference type="Rhea" id="RHEA:15389"/>
        <dbReference type="ChEBI" id="CHEBI:30616"/>
        <dbReference type="ChEBI" id="CHEBI:33019"/>
        <dbReference type="ChEBI" id="CHEBI:58165"/>
        <dbReference type="EC" id="4.6.1.1"/>
    </reaction>
</comment>
<evidence type="ECO:0000256" key="7">
    <source>
        <dbReference type="ARBA" id="ARBA00022741"/>
    </source>
</evidence>
<reference evidence="21" key="1">
    <citation type="submission" date="2025-08" db="UniProtKB">
        <authorList>
            <consortium name="Ensembl"/>
        </authorList>
    </citation>
    <scope>IDENTIFICATION</scope>
</reference>
<dbReference type="SUPFAM" id="SSF55073">
    <property type="entry name" value="Nucleotide cyclase"/>
    <property type="match status" value="2"/>
</dbReference>
<dbReference type="SMART" id="SM00044">
    <property type="entry name" value="CYCc"/>
    <property type="match status" value="2"/>
</dbReference>
<keyword evidence="13" id="KW-0325">Glycoprotein</keyword>
<feature type="transmembrane region" description="Helical" evidence="19">
    <location>
        <begin position="717"/>
        <end position="735"/>
    </location>
</feature>
<feature type="binding site" evidence="17">
    <location>
        <position position="294"/>
    </location>
    <ligand>
        <name>Mg(2+)</name>
        <dbReference type="ChEBI" id="CHEBI:18420"/>
        <label>2</label>
        <note>catalytic</note>
    </ligand>
</feature>
<dbReference type="InterPro" id="IPR018297">
    <property type="entry name" value="A/G_cyclase_CS"/>
</dbReference>
<keyword evidence="7 15" id="KW-0547">Nucleotide-binding</keyword>
<dbReference type="GO" id="GO:0046872">
    <property type="term" value="F:metal ion binding"/>
    <property type="evidence" value="ECO:0007669"/>
    <property type="project" value="UniProtKB-KW"/>
</dbReference>
<comment type="similarity">
    <text evidence="15 18">Belongs to the adenylyl cyclase class-4/guanylyl cyclase family.</text>
</comment>
<accession>A0A8C4HWM9</accession>
<gene>
    <name evidence="21" type="primary">LOC127367449</name>
</gene>
<dbReference type="GO" id="GO:0004016">
    <property type="term" value="F:adenylate cyclase activity"/>
    <property type="evidence" value="ECO:0007669"/>
    <property type="project" value="UniProtKB-EC"/>
</dbReference>